<accession>A0A1B0ZVN6</accession>
<evidence type="ECO:0000256" key="4">
    <source>
        <dbReference type="ARBA" id="ARBA00022723"/>
    </source>
</evidence>
<dbReference type="GO" id="GO:0000287">
    <property type="term" value="F:magnesium ion binding"/>
    <property type="evidence" value="ECO:0007669"/>
    <property type="project" value="UniProtKB-UniRule"/>
</dbReference>
<keyword evidence="6 9" id="KW-0418">Kinase</keyword>
<feature type="binding site" evidence="9">
    <location>
        <begin position="321"/>
        <end position="325"/>
    </location>
    <ligand>
        <name>ATP</name>
        <dbReference type="ChEBI" id="CHEBI:30616"/>
    </ligand>
</feature>
<evidence type="ECO:0000313" key="14">
    <source>
        <dbReference type="Proteomes" id="UP001218364"/>
    </source>
</evidence>
<comment type="pathway">
    <text evidence="9">Metabolic intermediate biosynthesis; acetyl-CoA biosynthesis; acetyl-CoA from acetate: step 1/2.</text>
</comment>
<dbReference type="NCBIfam" id="TIGR00016">
    <property type="entry name" value="ackA"/>
    <property type="match status" value="1"/>
</dbReference>
<dbReference type="PANTHER" id="PTHR21060">
    <property type="entry name" value="ACETATE KINASE"/>
    <property type="match status" value="1"/>
</dbReference>
<keyword evidence="3 9" id="KW-0808">Transferase</keyword>
<comment type="subcellular location">
    <subcellularLocation>
        <location evidence="9">Cytoplasm</location>
    </subcellularLocation>
</comment>
<dbReference type="EC" id="2.7.2.1" evidence="9"/>
<keyword evidence="2 9" id="KW-0963">Cytoplasm</keyword>
<evidence type="ECO:0000256" key="10">
    <source>
        <dbReference type="RuleBase" id="RU003835"/>
    </source>
</evidence>
<dbReference type="PANTHER" id="PTHR21060:SF21">
    <property type="entry name" value="ACETATE KINASE"/>
    <property type="match status" value="1"/>
</dbReference>
<dbReference type="GO" id="GO:0008776">
    <property type="term" value="F:acetate kinase activity"/>
    <property type="evidence" value="ECO:0007669"/>
    <property type="project" value="UniProtKB-UniRule"/>
</dbReference>
<dbReference type="InterPro" id="IPR023865">
    <property type="entry name" value="Aliphatic_acid_kinase_CS"/>
</dbReference>
<feature type="site" description="Transition state stabilizer" evidence="9">
    <location>
        <position position="234"/>
    </location>
</feature>
<dbReference type="SUPFAM" id="SSF53067">
    <property type="entry name" value="Actin-like ATPase domain"/>
    <property type="match status" value="2"/>
</dbReference>
<evidence type="ECO:0000256" key="1">
    <source>
        <dbReference type="ARBA" id="ARBA00008748"/>
    </source>
</evidence>
<keyword evidence="13" id="KW-1185">Reference proteome</keyword>
<evidence type="ECO:0000256" key="5">
    <source>
        <dbReference type="ARBA" id="ARBA00022741"/>
    </source>
</evidence>
<feature type="binding site" evidence="9">
    <location>
        <position position="9"/>
    </location>
    <ligand>
        <name>Mg(2+)</name>
        <dbReference type="ChEBI" id="CHEBI:18420"/>
    </ligand>
</feature>
<dbReference type="PRINTS" id="PR00471">
    <property type="entry name" value="ACETATEKNASE"/>
</dbReference>
<dbReference type="PIRSF" id="PIRSF000722">
    <property type="entry name" value="Acetate_prop_kin"/>
    <property type="match status" value="1"/>
</dbReference>
<dbReference type="PROSITE" id="PS01075">
    <property type="entry name" value="ACETATE_KINASE_1"/>
    <property type="match status" value="1"/>
</dbReference>
<dbReference type="Gene3D" id="3.30.420.40">
    <property type="match status" value="2"/>
</dbReference>
<evidence type="ECO:0000313" key="12">
    <source>
        <dbReference type="EMBL" id="MDE4166399.1"/>
    </source>
</evidence>
<dbReference type="Proteomes" id="UP001218364">
    <property type="component" value="Unassembled WGS sequence"/>
</dbReference>
<dbReference type="EMBL" id="CP015124">
    <property type="protein sequence ID" value="ANP38235.1"/>
    <property type="molecule type" value="Genomic_DNA"/>
</dbReference>
<dbReference type="OrthoDB" id="9802453at2"/>
<keyword evidence="8 9" id="KW-0460">Magnesium</keyword>
<feature type="binding site" evidence="9">
    <location>
        <position position="16"/>
    </location>
    <ligand>
        <name>ATP</name>
        <dbReference type="ChEBI" id="CHEBI:30616"/>
    </ligand>
</feature>
<evidence type="ECO:0000256" key="2">
    <source>
        <dbReference type="ARBA" id="ARBA00022490"/>
    </source>
</evidence>
<dbReference type="InterPro" id="IPR000890">
    <property type="entry name" value="Aliphatic_acid_kin_short-chain"/>
</dbReference>
<dbReference type="GO" id="GO:0005524">
    <property type="term" value="F:ATP binding"/>
    <property type="evidence" value="ECO:0007669"/>
    <property type="project" value="UniProtKB-KW"/>
</dbReference>
<evidence type="ECO:0000313" key="11">
    <source>
        <dbReference type="EMBL" id="ANP38235.1"/>
    </source>
</evidence>
<dbReference type="GO" id="GO:0006083">
    <property type="term" value="P:acetate metabolic process"/>
    <property type="evidence" value="ECO:0007669"/>
    <property type="project" value="TreeGrafter"/>
</dbReference>
<feature type="binding site" evidence="9">
    <location>
        <begin position="201"/>
        <end position="205"/>
    </location>
    <ligand>
        <name>ATP</name>
        <dbReference type="ChEBI" id="CHEBI:30616"/>
    </ligand>
</feature>
<dbReference type="RefSeq" id="WP_065272925.1">
    <property type="nucleotide sequence ID" value="NZ_CP015124.1"/>
</dbReference>
<evidence type="ECO:0000256" key="3">
    <source>
        <dbReference type="ARBA" id="ARBA00022679"/>
    </source>
</evidence>
<comment type="cofactor">
    <cofactor evidence="9">
        <name>Mg(2+)</name>
        <dbReference type="ChEBI" id="CHEBI:18420"/>
    </cofactor>
    <cofactor evidence="9">
        <name>Mn(2+)</name>
        <dbReference type="ChEBI" id="CHEBI:29035"/>
    </cofactor>
    <text evidence="9">Mg(2+). Can also accept Mn(2+).</text>
</comment>
<dbReference type="PATRIC" id="fig|60890.4.peg.3270"/>
<dbReference type="AlphaFoldDB" id="A0A1B0ZVN6"/>
<dbReference type="UniPathway" id="UPA00340">
    <property type="reaction ID" value="UER00458"/>
</dbReference>
<keyword evidence="5 9" id="KW-0547">Nucleotide-binding</keyword>
<proteinExistence type="inferred from homology"/>
<evidence type="ECO:0000256" key="8">
    <source>
        <dbReference type="ARBA" id="ARBA00022842"/>
    </source>
</evidence>
<dbReference type="InterPro" id="IPR043129">
    <property type="entry name" value="ATPase_NBD"/>
</dbReference>
<comment type="similarity">
    <text evidence="1 9 10">Belongs to the acetokinase family.</text>
</comment>
<evidence type="ECO:0000256" key="6">
    <source>
        <dbReference type="ARBA" id="ARBA00022777"/>
    </source>
</evidence>
<dbReference type="EMBL" id="JARCJK010000005">
    <property type="protein sequence ID" value="MDE4166399.1"/>
    <property type="molecule type" value="Genomic_DNA"/>
</dbReference>
<dbReference type="Pfam" id="PF00871">
    <property type="entry name" value="Acetate_kinase"/>
    <property type="match status" value="1"/>
</dbReference>
<feature type="site" description="Transition state stabilizer" evidence="9">
    <location>
        <position position="174"/>
    </location>
</feature>
<feature type="binding site" evidence="9">
    <location>
        <position position="372"/>
    </location>
    <ligand>
        <name>Mg(2+)</name>
        <dbReference type="ChEBI" id="CHEBI:18420"/>
    </ligand>
</feature>
<comment type="subunit">
    <text evidence="9">Homodimer.</text>
</comment>
<keyword evidence="7 9" id="KW-0067">ATP-binding</keyword>
<dbReference type="Proteomes" id="UP000092565">
    <property type="component" value="Chromosome"/>
</dbReference>
<protein>
    <recommendedName>
        <fullName evidence="9">Acetate kinase</fullName>
        <ecNumber evidence="9">2.7.2.1</ecNumber>
    </recommendedName>
    <alternativeName>
        <fullName evidence="9">Acetokinase</fullName>
    </alternativeName>
</protein>
<evidence type="ECO:0000256" key="7">
    <source>
        <dbReference type="ARBA" id="ARBA00022840"/>
    </source>
</evidence>
<comment type="function">
    <text evidence="9">Catalyzes the formation of acetyl phosphate from acetate and ATP. Can also catalyze the reverse reaction.</text>
</comment>
<reference evidence="12 14" key="2">
    <citation type="submission" date="2023-02" db="EMBL/GenBank/DDBJ databases">
        <title>Population genomics of bacteria associated with diatom.</title>
        <authorList>
            <person name="Xie J."/>
            <person name="Wang H."/>
        </authorList>
    </citation>
    <scope>NUCLEOTIDE SEQUENCE [LARGE SCALE GENOMIC DNA]</scope>
    <source>
        <strain evidence="12 14">PT47_8</strain>
    </source>
</reference>
<dbReference type="GO" id="GO:0006085">
    <property type="term" value="P:acetyl-CoA biosynthetic process"/>
    <property type="evidence" value="ECO:0007669"/>
    <property type="project" value="UniProtKB-UniRule"/>
</dbReference>
<feature type="binding site" evidence="9">
    <location>
        <position position="86"/>
    </location>
    <ligand>
        <name>substrate</name>
    </ligand>
</feature>
<comment type="catalytic activity">
    <reaction evidence="9">
        <text>acetate + ATP = acetyl phosphate + ADP</text>
        <dbReference type="Rhea" id="RHEA:11352"/>
        <dbReference type="ChEBI" id="CHEBI:22191"/>
        <dbReference type="ChEBI" id="CHEBI:30089"/>
        <dbReference type="ChEBI" id="CHEBI:30616"/>
        <dbReference type="ChEBI" id="CHEBI:456216"/>
        <dbReference type="EC" id="2.7.2.1"/>
    </reaction>
</comment>
<name>A0A1B0ZVN6_9RHOB</name>
<reference evidence="11 13" key="1">
    <citation type="submission" date="2016-04" db="EMBL/GenBank/DDBJ databases">
        <authorList>
            <person name="Evans L.H."/>
            <person name="Alamgir A."/>
            <person name="Owens N."/>
            <person name="Weber N.D."/>
            <person name="Virtaneva K."/>
            <person name="Barbian K."/>
            <person name="Babar A."/>
            <person name="Rosenke K."/>
        </authorList>
    </citation>
    <scope>NUCLEOTIDE SEQUENCE [LARGE SCALE GENOMIC DNA]</scope>
    <source>
        <strain evidence="11 13">JL2886</strain>
    </source>
</reference>
<dbReference type="InterPro" id="IPR004372">
    <property type="entry name" value="Ac/propionate_kinase"/>
</dbReference>
<organism evidence="11 13">
    <name type="scientific">Phaeobacter gallaeciensis</name>
    <dbReference type="NCBI Taxonomy" id="60890"/>
    <lineage>
        <taxon>Bacteria</taxon>
        <taxon>Pseudomonadati</taxon>
        <taxon>Pseudomonadota</taxon>
        <taxon>Alphaproteobacteria</taxon>
        <taxon>Rhodobacterales</taxon>
        <taxon>Roseobacteraceae</taxon>
        <taxon>Phaeobacter</taxon>
    </lineage>
</organism>
<evidence type="ECO:0000256" key="9">
    <source>
        <dbReference type="HAMAP-Rule" id="MF_00020"/>
    </source>
</evidence>
<dbReference type="HAMAP" id="MF_00020">
    <property type="entry name" value="Acetate_kinase"/>
    <property type="match status" value="1"/>
</dbReference>
<feature type="active site" description="Proton donor/acceptor" evidence="9">
    <location>
        <position position="143"/>
    </location>
</feature>
<keyword evidence="4 9" id="KW-0479">Metal-binding</keyword>
<sequence length="406" mass="43149">MREAILTLNVGSSSVKYALYAAAGDGAALTKGHIDRIGLGPVHHVEDISEPLPLPAEADHEEVLDWLVDHLQEQSTGLKVIAAGHRVVHGGQRFADATRVTADVRGELERLAPLVPAHQPHNLAGIDALQRAWRGIPQIACFDTAFHRTTPRIGQIFALPRALTDAGVLRYGFHGLSYEFIASQLPTHLGDRADGRVLVLHLGHGASICAMKNRKSIATTMGFTALDGLVMGKRCGELDPGVPLYLMREKGMSLEEVEALLGGQSGLLGVSGLSDDMRDLLESDSPAAKEAVDLFVYRACKQIGALAAAAQGIDALVFTGGMGENAAEIRARIVEGCGWLGATLDTEANARNDTRIHGGDSTVGAYVIATNEERVIADHVRTFLWDAQAGADASGHSAQPGMKDVF</sequence>
<dbReference type="GO" id="GO:0005829">
    <property type="term" value="C:cytosol"/>
    <property type="evidence" value="ECO:0007669"/>
    <property type="project" value="TreeGrafter"/>
</dbReference>
<evidence type="ECO:0000313" key="13">
    <source>
        <dbReference type="Proteomes" id="UP000092565"/>
    </source>
</evidence>
<feature type="binding site" evidence="9">
    <location>
        <begin position="276"/>
        <end position="278"/>
    </location>
    <ligand>
        <name>ATP</name>
        <dbReference type="ChEBI" id="CHEBI:30616"/>
    </ligand>
</feature>
<gene>
    <name evidence="9 11" type="primary">ackA</name>
    <name evidence="11" type="ORF">JL2886_03356</name>
    <name evidence="12" type="ORF">PXK24_11905</name>
</gene>